<evidence type="ECO:0000313" key="2">
    <source>
        <dbReference type="Proteomes" id="UP000249915"/>
    </source>
</evidence>
<dbReference type="Proteomes" id="UP000249915">
    <property type="component" value="Unassembled WGS sequence"/>
</dbReference>
<organism evidence="1 2">
    <name type="scientific">Prauserella muralis</name>
    <dbReference type="NCBI Taxonomy" id="588067"/>
    <lineage>
        <taxon>Bacteria</taxon>
        <taxon>Bacillati</taxon>
        <taxon>Actinomycetota</taxon>
        <taxon>Actinomycetes</taxon>
        <taxon>Pseudonocardiales</taxon>
        <taxon>Pseudonocardiaceae</taxon>
        <taxon>Prauserella</taxon>
    </lineage>
</organism>
<reference evidence="1 2" key="1">
    <citation type="submission" date="2016-07" db="EMBL/GenBank/DDBJ databases">
        <title>Draft genome sequence of Prauserella muralis DSM 45305, isolated from a mould-covered wall in an indoor environment.</title>
        <authorList>
            <person name="Ruckert C."/>
            <person name="Albersmeier A."/>
            <person name="Jiang C.-L."/>
            <person name="Jiang Y."/>
            <person name="Kalinowski J."/>
            <person name="Schneider O."/>
            <person name="Winkler A."/>
            <person name="Zotchev S.B."/>
        </authorList>
    </citation>
    <scope>NUCLEOTIDE SEQUENCE [LARGE SCALE GENOMIC DNA]</scope>
    <source>
        <strain evidence="1 2">DSM 45305</strain>
    </source>
</reference>
<evidence type="ECO:0000313" key="1">
    <source>
        <dbReference type="EMBL" id="PXY27947.1"/>
    </source>
</evidence>
<protein>
    <submittedName>
        <fullName evidence="1">Uncharacterized protein</fullName>
    </submittedName>
</protein>
<gene>
    <name evidence="1" type="ORF">BAY60_16495</name>
</gene>
<dbReference type="AlphaFoldDB" id="A0A2V4B1N2"/>
<dbReference type="EMBL" id="MASW01000002">
    <property type="protein sequence ID" value="PXY27947.1"/>
    <property type="molecule type" value="Genomic_DNA"/>
</dbReference>
<comment type="caution">
    <text evidence="1">The sequence shown here is derived from an EMBL/GenBank/DDBJ whole genome shotgun (WGS) entry which is preliminary data.</text>
</comment>
<name>A0A2V4B1N2_9PSEU</name>
<sequence length="72" mass="7754">MLVTALFLVTTTVLLAGLGRAVRPAGPLPDAEPAFARHVVAGVLVLAQLSASYSQRIEWYVREMRGEPLVHA</sequence>
<keyword evidence="2" id="KW-1185">Reference proteome</keyword>
<dbReference type="RefSeq" id="WP_112281963.1">
    <property type="nucleotide sequence ID" value="NZ_VIVS01000002.1"/>
</dbReference>
<proteinExistence type="predicted"/>
<accession>A0A2V4B1N2</accession>